<dbReference type="AlphaFoldDB" id="A0A5E4YPN7"/>
<keyword evidence="8" id="KW-1185">Reference proteome</keyword>
<feature type="transmembrane region" description="Helical" evidence="5">
    <location>
        <begin position="23"/>
        <end position="41"/>
    </location>
</feature>
<dbReference type="GO" id="GO:0022857">
    <property type="term" value="F:transmembrane transporter activity"/>
    <property type="evidence" value="ECO:0007669"/>
    <property type="project" value="InterPro"/>
</dbReference>
<feature type="transmembrane region" description="Helical" evidence="5">
    <location>
        <begin position="380"/>
        <end position="403"/>
    </location>
</feature>
<reference evidence="7 8" key="1">
    <citation type="submission" date="2019-08" db="EMBL/GenBank/DDBJ databases">
        <authorList>
            <person name="Peeters C."/>
        </authorList>
    </citation>
    <scope>NUCLEOTIDE SEQUENCE [LARGE SCALE GENOMIC DNA]</scope>
    <source>
        <strain evidence="7 8">LMG 30175</strain>
    </source>
</reference>
<dbReference type="GO" id="GO:0016020">
    <property type="term" value="C:membrane"/>
    <property type="evidence" value="ECO:0007669"/>
    <property type="project" value="UniProtKB-SubCell"/>
</dbReference>
<gene>
    <name evidence="7" type="primary">gudP_2</name>
    <name evidence="7" type="ORF">PTE30175_04543</name>
</gene>
<evidence type="ECO:0000256" key="1">
    <source>
        <dbReference type="ARBA" id="ARBA00004141"/>
    </source>
</evidence>
<dbReference type="RefSeq" id="WP_224788930.1">
    <property type="nucleotide sequence ID" value="NZ_CABPRZ010000025.1"/>
</dbReference>
<dbReference type="InterPro" id="IPR036259">
    <property type="entry name" value="MFS_trans_sf"/>
</dbReference>
<keyword evidence="4 5" id="KW-0472">Membrane</keyword>
<dbReference type="InterPro" id="IPR050382">
    <property type="entry name" value="MFS_Na/Anion_cotransporter"/>
</dbReference>
<evidence type="ECO:0000313" key="7">
    <source>
        <dbReference type="EMBL" id="VVE50230.1"/>
    </source>
</evidence>
<dbReference type="CDD" id="cd17319">
    <property type="entry name" value="MFS_ExuT_GudP_like"/>
    <property type="match status" value="1"/>
</dbReference>
<feature type="domain" description="Major facilitator superfamily (MFS) profile" evidence="6">
    <location>
        <begin position="28"/>
        <end position="435"/>
    </location>
</feature>
<proteinExistence type="predicted"/>
<feature type="transmembrane region" description="Helical" evidence="5">
    <location>
        <begin position="93"/>
        <end position="112"/>
    </location>
</feature>
<accession>A0A5E4YPN7</accession>
<evidence type="ECO:0000313" key="8">
    <source>
        <dbReference type="Proteomes" id="UP000414233"/>
    </source>
</evidence>
<feature type="transmembrane region" description="Helical" evidence="5">
    <location>
        <begin position="323"/>
        <end position="340"/>
    </location>
</feature>
<feature type="transmembrane region" description="Helical" evidence="5">
    <location>
        <begin position="61"/>
        <end position="86"/>
    </location>
</feature>
<dbReference type="InterPro" id="IPR011701">
    <property type="entry name" value="MFS"/>
</dbReference>
<dbReference type="Gene3D" id="1.20.1250.20">
    <property type="entry name" value="MFS general substrate transporter like domains"/>
    <property type="match status" value="2"/>
</dbReference>
<keyword evidence="2 5" id="KW-0812">Transmembrane</keyword>
<name>A0A5E4YPN7_9BURK</name>
<evidence type="ECO:0000259" key="6">
    <source>
        <dbReference type="PROSITE" id="PS50850"/>
    </source>
</evidence>
<feature type="transmembrane region" description="Helical" evidence="5">
    <location>
        <begin position="249"/>
        <end position="270"/>
    </location>
</feature>
<feature type="transmembrane region" description="Helical" evidence="5">
    <location>
        <begin position="290"/>
        <end position="311"/>
    </location>
</feature>
<protein>
    <submittedName>
        <fullName evidence="7">Putative glucarate transporter</fullName>
    </submittedName>
</protein>
<dbReference type="EMBL" id="CABPRZ010000025">
    <property type="protein sequence ID" value="VVE50230.1"/>
    <property type="molecule type" value="Genomic_DNA"/>
</dbReference>
<dbReference type="PROSITE" id="PS50850">
    <property type="entry name" value="MFS"/>
    <property type="match status" value="1"/>
</dbReference>
<comment type="subcellular location">
    <subcellularLocation>
        <location evidence="1">Membrane</location>
        <topology evidence="1">Multi-pass membrane protein</topology>
    </subcellularLocation>
</comment>
<keyword evidence="3 5" id="KW-1133">Transmembrane helix</keyword>
<feature type="transmembrane region" description="Helical" evidence="5">
    <location>
        <begin position="409"/>
        <end position="430"/>
    </location>
</feature>
<dbReference type="Proteomes" id="UP000414233">
    <property type="component" value="Unassembled WGS sequence"/>
</dbReference>
<dbReference type="PANTHER" id="PTHR11662">
    <property type="entry name" value="SOLUTE CARRIER FAMILY 17"/>
    <property type="match status" value="1"/>
</dbReference>
<dbReference type="SUPFAM" id="SSF103473">
    <property type="entry name" value="MFS general substrate transporter"/>
    <property type="match status" value="1"/>
</dbReference>
<dbReference type="InterPro" id="IPR020846">
    <property type="entry name" value="MFS_dom"/>
</dbReference>
<evidence type="ECO:0000256" key="2">
    <source>
        <dbReference type="ARBA" id="ARBA00022692"/>
    </source>
</evidence>
<feature type="transmembrane region" description="Helical" evidence="5">
    <location>
        <begin position="346"/>
        <end position="368"/>
    </location>
</feature>
<evidence type="ECO:0000256" key="5">
    <source>
        <dbReference type="SAM" id="Phobius"/>
    </source>
</evidence>
<evidence type="ECO:0000256" key="3">
    <source>
        <dbReference type="ARBA" id="ARBA00022989"/>
    </source>
</evidence>
<dbReference type="PIRSF" id="PIRSF002808">
    <property type="entry name" value="Hexose_phosphate_transp"/>
    <property type="match status" value="1"/>
</dbReference>
<sequence length="440" mass="47690">MENDLAADAMPPRNLALAHRRTNARWFMLGLVFIGTIINYLDRTNMSVVAPLISKEFAVSPVAMGVLFSAFSWAFAIATLPGGYLLDRFGTKVTYGLCLAAWSLMTTLQTFAGGFASLFGLRFGVGAAEAPAFPANNKLATAWFPQRERGVAGSVCSMGVYVGTAFLTPVEFYIASNYGWRGVFMVSGLMGLVWAAVWFAAYREPAQSRFANDAELDYIRDGGGIVEHPGKAGRFRWDHCWQLLRFRQIWGVCIGKLAATTTLYFFLTWFPTYLMQARGMSMLHAGTAAIGPYLSAAAGVMFGGWWGDWMIRRGICVSTARKTPMVVGLLLTGSIVLANFTSSNAIVIAVLCVAFFAQGMSSTTWVVVSEIAPRDLVGMTGSIASFASNLAGIITPITIGFIVQKTGSFEWALGFCAIVALVGVLSYTIVLGRIERLKIE</sequence>
<dbReference type="PANTHER" id="PTHR11662:SF333">
    <property type="entry name" value="D-GALACTONATE TRANSPORTER"/>
    <property type="match status" value="1"/>
</dbReference>
<feature type="transmembrane region" description="Helical" evidence="5">
    <location>
        <begin position="178"/>
        <end position="201"/>
    </location>
</feature>
<dbReference type="Pfam" id="PF07690">
    <property type="entry name" value="MFS_1"/>
    <property type="match status" value="2"/>
</dbReference>
<evidence type="ECO:0000256" key="4">
    <source>
        <dbReference type="ARBA" id="ARBA00023136"/>
    </source>
</evidence>
<dbReference type="InterPro" id="IPR000849">
    <property type="entry name" value="Sugar_P_transporter"/>
</dbReference>
<organism evidence="7 8">
    <name type="scientific">Pandoraea terrae</name>
    <dbReference type="NCBI Taxonomy" id="1537710"/>
    <lineage>
        <taxon>Bacteria</taxon>
        <taxon>Pseudomonadati</taxon>
        <taxon>Pseudomonadota</taxon>
        <taxon>Betaproteobacteria</taxon>
        <taxon>Burkholderiales</taxon>
        <taxon>Burkholderiaceae</taxon>
        <taxon>Pandoraea</taxon>
    </lineage>
</organism>